<evidence type="ECO:0000259" key="1">
    <source>
        <dbReference type="PROSITE" id="PS51819"/>
    </source>
</evidence>
<dbReference type="Pfam" id="PF00903">
    <property type="entry name" value="Glyoxalase"/>
    <property type="match status" value="1"/>
</dbReference>
<evidence type="ECO:0000313" key="3">
    <source>
        <dbReference type="Proteomes" id="UP001361239"/>
    </source>
</evidence>
<comment type="caution">
    <text evidence="2">The sequence shown here is derived from an EMBL/GenBank/DDBJ whole genome shotgun (WGS) entry which is preliminary data.</text>
</comment>
<dbReference type="PANTHER" id="PTHR36503">
    <property type="entry name" value="BLR2520 PROTEIN"/>
    <property type="match status" value="1"/>
</dbReference>
<accession>A0ABU8RWK2</accession>
<dbReference type="SUPFAM" id="SSF54593">
    <property type="entry name" value="Glyoxalase/Bleomycin resistance protein/Dihydroxybiphenyl dioxygenase"/>
    <property type="match status" value="1"/>
</dbReference>
<proteinExistence type="predicted"/>
<keyword evidence="3" id="KW-1185">Reference proteome</keyword>
<evidence type="ECO:0000313" key="2">
    <source>
        <dbReference type="EMBL" id="MEJ5977393.1"/>
    </source>
</evidence>
<dbReference type="EMBL" id="JBBHJZ010000002">
    <property type="protein sequence ID" value="MEJ5977393.1"/>
    <property type="molecule type" value="Genomic_DNA"/>
</dbReference>
<dbReference type="PANTHER" id="PTHR36503:SF1">
    <property type="entry name" value="BLR2520 PROTEIN"/>
    <property type="match status" value="1"/>
</dbReference>
<dbReference type="PROSITE" id="PS51819">
    <property type="entry name" value="VOC"/>
    <property type="match status" value="1"/>
</dbReference>
<reference evidence="2 3" key="1">
    <citation type="submission" date="2024-03" db="EMBL/GenBank/DDBJ databases">
        <authorList>
            <person name="Jo J.-H."/>
        </authorList>
    </citation>
    <scope>NUCLEOTIDE SEQUENCE [LARGE SCALE GENOMIC DNA]</scope>
    <source>
        <strain evidence="2 3">PS1R-30</strain>
    </source>
</reference>
<organism evidence="2 3">
    <name type="scientific">Novosphingobium anseongense</name>
    <dbReference type="NCBI Taxonomy" id="3133436"/>
    <lineage>
        <taxon>Bacteria</taxon>
        <taxon>Pseudomonadati</taxon>
        <taxon>Pseudomonadota</taxon>
        <taxon>Alphaproteobacteria</taxon>
        <taxon>Sphingomonadales</taxon>
        <taxon>Sphingomonadaceae</taxon>
        <taxon>Novosphingobium</taxon>
    </lineage>
</organism>
<feature type="domain" description="VOC" evidence="1">
    <location>
        <begin position="4"/>
        <end position="131"/>
    </location>
</feature>
<dbReference type="RefSeq" id="WP_339587332.1">
    <property type="nucleotide sequence ID" value="NZ_JBBHJZ010000002.1"/>
</dbReference>
<dbReference type="InterPro" id="IPR004360">
    <property type="entry name" value="Glyas_Fos-R_dOase_dom"/>
</dbReference>
<gene>
    <name evidence="2" type="ORF">WG901_12150</name>
</gene>
<dbReference type="Proteomes" id="UP001361239">
    <property type="component" value="Unassembled WGS sequence"/>
</dbReference>
<protein>
    <submittedName>
        <fullName evidence="2">VOC family protein</fullName>
    </submittedName>
</protein>
<dbReference type="InterPro" id="IPR029068">
    <property type="entry name" value="Glyas_Bleomycin-R_OHBP_Dase"/>
</dbReference>
<sequence>MILAMHATKLVVRDLDAADRFYQAVGLKPVARNLGGEGDVRQQQSWLSVSGDSTTHMLILSQFLEVPAPALPAYPREVWLAFNVADVDATIAAVEAAGGSVLRAGEDRPEHAVRAAVVADNEGHVIEIVGPIGGADAVTDPLAAGQEDQA</sequence>
<dbReference type="InterPro" id="IPR037523">
    <property type="entry name" value="VOC_core"/>
</dbReference>
<dbReference type="Gene3D" id="3.10.180.10">
    <property type="entry name" value="2,3-Dihydroxybiphenyl 1,2-Dioxygenase, domain 1"/>
    <property type="match status" value="1"/>
</dbReference>
<name>A0ABU8RWK2_9SPHN</name>